<dbReference type="Proteomes" id="UP000499080">
    <property type="component" value="Unassembled WGS sequence"/>
</dbReference>
<keyword evidence="2" id="KW-1185">Reference proteome</keyword>
<evidence type="ECO:0000313" key="2">
    <source>
        <dbReference type="Proteomes" id="UP000499080"/>
    </source>
</evidence>
<sequence length="91" mass="10395">MGEVAPDFPLELSQQFLSVASSMSIAMQECDIIAQHAREFASITSRWPNDYFLIPKLKEHLSGTRLYSESDVKTLAENWLYRQNFISAKPV</sequence>
<proteinExistence type="predicted"/>
<organism evidence="1 2">
    <name type="scientific">Araneus ventricosus</name>
    <name type="common">Orbweaver spider</name>
    <name type="synonym">Epeira ventricosa</name>
    <dbReference type="NCBI Taxonomy" id="182803"/>
    <lineage>
        <taxon>Eukaryota</taxon>
        <taxon>Metazoa</taxon>
        <taxon>Ecdysozoa</taxon>
        <taxon>Arthropoda</taxon>
        <taxon>Chelicerata</taxon>
        <taxon>Arachnida</taxon>
        <taxon>Araneae</taxon>
        <taxon>Araneomorphae</taxon>
        <taxon>Entelegynae</taxon>
        <taxon>Araneoidea</taxon>
        <taxon>Araneidae</taxon>
        <taxon>Araneus</taxon>
    </lineage>
</organism>
<reference evidence="1 2" key="1">
    <citation type="journal article" date="2019" name="Sci. Rep.">
        <title>Orb-weaving spider Araneus ventricosus genome elucidates the spidroin gene catalogue.</title>
        <authorList>
            <person name="Kono N."/>
            <person name="Nakamura H."/>
            <person name="Ohtoshi R."/>
            <person name="Moran D.A.P."/>
            <person name="Shinohara A."/>
            <person name="Yoshida Y."/>
            <person name="Fujiwara M."/>
            <person name="Mori M."/>
            <person name="Tomita M."/>
            <person name="Arakawa K."/>
        </authorList>
    </citation>
    <scope>NUCLEOTIDE SEQUENCE [LARGE SCALE GENOMIC DNA]</scope>
</reference>
<dbReference type="AlphaFoldDB" id="A0A4Y2NW84"/>
<evidence type="ECO:0000313" key="1">
    <source>
        <dbReference type="EMBL" id="GBN43153.1"/>
    </source>
</evidence>
<dbReference type="EMBL" id="BGPR01009923">
    <property type="protein sequence ID" value="GBN43153.1"/>
    <property type="molecule type" value="Genomic_DNA"/>
</dbReference>
<name>A0A4Y2NW84_ARAVE</name>
<comment type="caution">
    <text evidence="1">The sequence shown here is derived from an EMBL/GenBank/DDBJ whole genome shotgun (WGS) entry which is preliminary data.</text>
</comment>
<gene>
    <name evidence="1" type="ORF">AVEN_116821_1</name>
</gene>
<accession>A0A4Y2NW84</accession>
<protein>
    <submittedName>
        <fullName evidence="1">Uncharacterized protein</fullName>
    </submittedName>
</protein>